<dbReference type="InterPro" id="IPR014001">
    <property type="entry name" value="Helicase_ATP-bd"/>
</dbReference>
<dbReference type="PANTHER" id="PTHR36498:SF1">
    <property type="entry name" value="TATA-BINDING PROTEIN-ASSOCIATED FACTOR 172"/>
    <property type="match status" value="1"/>
</dbReference>
<evidence type="ECO:0000256" key="5">
    <source>
        <dbReference type="ARBA" id="ARBA00022806"/>
    </source>
</evidence>
<dbReference type="EMBL" id="KZ819607">
    <property type="protein sequence ID" value="PWN31835.1"/>
    <property type="molecule type" value="Genomic_DNA"/>
</dbReference>
<dbReference type="InterPro" id="IPR016024">
    <property type="entry name" value="ARM-type_fold"/>
</dbReference>
<evidence type="ECO:0000256" key="8">
    <source>
        <dbReference type="ARBA" id="ARBA00023242"/>
    </source>
</evidence>
<dbReference type="InterPro" id="IPR044078">
    <property type="entry name" value="Mot1_ATP-bd"/>
</dbReference>
<protein>
    <submittedName>
        <fullName evidence="12">Uncharacterized protein</fullName>
    </submittedName>
</protein>
<keyword evidence="2" id="KW-0677">Repeat</keyword>
<keyword evidence="4" id="KW-0378">Hydrolase</keyword>
<name>A0A316V8M5_9BASI</name>
<dbReference type="GeneID" id="37024878"/>
<evidence type="ECO:0000256" key="2">
    <source>
        <dbReference type="ARBA" id="ARBA00022737"/>
    </source>
</evidence>
<dbReference type="Gene3D" id="3.40.50.10810">
    <property type="entry name" value="Tandem AAA-ATPase domain"/>
    <property type="match status" value="1"/>
</dbReference>
<evidence type="ECO:0000256" key="3">
    <source>
        <dbReference type="ARBA" id="ARBA00022741"/>
    </source>
</evidence>
<dbReference type="FunCoup" id="A0A316V8M5">
    <property type="interactions" value="760"/>
</dbReference>
<dbReference type="InterPro" id="IPR000330">
    <property type="entry name" value="SNF2_N"/>
</dbReference>
<dbReference type="Gene3D" id="3.40.50.300">
    <property type="entry name" value="P-loop containing nucleotide triphosphate hydrolases"/>
    <property type="match status" value="1"/>
</dbReference>
<dbReference type="GO" id="GO:0003677">
    <property type="term" value="F:DNA binding"/>
    <property type="evidence" value="ECO:0007669"/>
    <property type="project" value="UniProtKB-KW"/>
</dbReference>
<dbReference type="GO" id="GO:0005524">
    <property type="term" value="F:ATP binding"/>
    <property type="evidence" value="ECO:0007669"/>
    <property type="project" value="UniProtKB-KW"/>
</dbReference>
<keyword evidence="13" id="KW-1185">Reference proteome</keyword>
<feature type="compositionally biased region" description="Polar residues" evidence="9">
    <location>
        <begin position="253"/>
        <end position="279"/>
    </location>
</feature>
<keyword evidence="3" id="KW-0547">Nucleotide-binding</keyword>
<accession>A0A316V8M5</accession>
<dbReference type="SUPFAM" id="SSF48371">
    <property type="entry name" value="ARM repeat"/>
    <property type="match status" value="1"/>
</dbReference>
<keyword evidence="6" id="KW-0067">ATP-binding</keyword>
<keyword evidence="5" id="KW-0347">Helicase</keyword>
<feature type="compositionally biased region" description="Polar residues" evidence="9">
    <location>
        <begin position="351"/>
        <end position="362"/>
    </location>
</feature>
<feature type="region of interest" description="Disordered" evidence="9">
    <location>
        <begin position="1930"/>
        <end position="1952"/>
    </location>
</feature>
<dbReference type="FunFam" id="3.40.50.300:FF:001793">
    <property type="entry name" value="TATA-binding protein-associated factor"/>
    <property type="match status" value="1"/>
</dbReference>
<evidence type="ECO:0000256" key="1">
    <source>
        <dbReference type="ARBA" id="ARBA00004123"/>
    </source>
</evidence>
<evidence type="ECO:0000313" key="12">
    <source>
        <dbReference type="EMBL" id="PWN31835.1"/>
    </source>
</evidence>
<feature type="region of interest" description="Disordered" evidence="9">
    <location>
        <begin position="49"/>
        <end position="105"/>
    </location>
</feature>
<dbReference type="Proteomes" id="UP000245771">
    <property type="component" value="Unassembled WGS sequence"/>
</dbReference>
<dbReference type="GO" id="GO:0004386">
    <property type="term" value="F:helicase activity"/>
    <property type="evidence" value="ECO:0007669"/>
    <property type="project" value="UniProtKB-KW"/>
</dbReference>
<dbReference type="OrthoDB" id="10252227at2759"/>
<dbReference type="Pfam" id="PF12054">
    <property type="entry name" value="DUF3535"/>
    <property type="match status" value="1"/>
</dbReference>
<feature type="compositionally biased region" description="Polar residues" evidence="9">
    <location>
        <begin position="326"/>
        <end position="344"/>
    </location>
</feature>
<evidence type="ECO:0000256" key="9">
    <source>
        <dbReference type="SAM" id="MobiDB-lite"/>
    </source>
</evidence>
<reference evidence="12 13" key="1">
    <citation type="journal article" date="2018" name="Mol. Biol. Evol.">
        <title>Broad Genomic Sampling Reveals a Smut Pathogenic Ancestry of the Fungal Clade Ustilaginomycotina.</title>
        <authorList>
            <person name="Kijpornyongpan T."/>
            <person name="Mondo S.J."/>
            <person name="Barry K."/>
            <person name="Sandor L."/>
            <person name="Lee J."/>
            <person name="Lipzen A."/>
            <person name="Pangilinan J."/>
            <person name="LaButti K."/>
            <person name="Hainaut M."/>
            <person name="Henrissat B."/>
            <person name="Grigoriev I.V."/>
            <person name="Spatafora J.W."/>
            <person name="Aime M.C."/>
        </authorList>
    </citation>
    <scope>NUCLEOTIDE SEQUENCE [LARGE SCALE GENOMIC DNA]</scope>
    <source>
        <strain evidence="12 13">MCA 3882</strain>
    </source>
</reference>
<dbReference type="InterPro" id="IPR038718">
    <property type="entry name" value="SNF2-like_sf"/>
</dbReference>
<evidence type="ECO:0000256" key="6">
    <source>
        <dbReference type="ARBA" id="ARBA00022840"/>
    </source>
</evidence>
<dbReference type="InParanoid" id="A0A316V8M5"/>
<gene>
    <name evidence="12" type="ORF">FA14DRAFT_93569</name>
</gene>
<dbReference type="CDD" id="cd17999">
    <property type="entry name" value="DEXHc_Mot1"/>
    <property type="match status" value="1"/>
</dbReference>
<dbReference type="PROSITE" id="PS51194">
    <property type="entry name" value="HELICASE_CTER"/>
    <property type="match status" value="1"/>
</dbReference>
<dbReference type="InterPro" id="IPR049730">
    <property type="entry name" value="SNF2/RAD54-like_C"/>
</dbReference>
<keyword evidence="8" id="KW-0539">Nucleus</keyword>
<dbReference type="GO" id="GO:0005634">
    <property type="term" value="C:nucleus"/>
    <property type="evidence" value="ECO:0007669"/>
    <property type="project" value="UniProtKB-SubCell"/>
</dbReference>
<dbReference type="GO" id="GO:0016887">
    <property type="term" value="F:ATP hydrolysis activity"/>
    <property type="evidence" value="ECO:0007669"/>
    <property type="project" value="InterPro"/>
</dbReference>
<dbReference type="InterPro" id="IPR001650">
    <property type="entry name" value="Helicase_C-like"/>
</dbReference>
<evidence type="ECO:0000313" key="13">
    <source>
        <dbReference type="Proteomes" id="UP000245771"/>
    </source>
</evidence>
<sequence length="1980" mass="217876">MAATAAVAQTRLDRLVTLLSSGSTPAIRATAARQLGQIAAVRVRSGEQARGRQHITQQQQAQQIPSVKTEEDDDDEDKKWINTTDSSDTTAQPANTRTIDDSTSTYRGIEGDWDQAIFLLARVLPHLRSKTWDTRVAAAQAIEAICSASGIWDPDVKHEDAYIQTQSTEAGPSSNNSEASLLSFDNFSLSNVFLTGKKLLASAGNEYDLPTFSSVEERLAHAKRDMQRLGLGSMAGVDVDLGVDMEKELLGGETQQHQGEQSGSVPKSGTQTPASSTVEDVTPQIAPEEVDMSKLSARERNQLKRKRKLEGKSGPQPSPKIRVVEDQSNAQGGATSIKTPTNGSGDYLTAGNKSSLQATSPGGEQGALSPGGAAIASAADATSLVVKSDQWPFTLVCALLLSDLFSPKWEVRHGAALGLRELLKLQGCSGGKMLGYTQQDEMQIDRKPITNTQRHLQWSEDIAVRLLCVLTLDRLGDFVFDQVIAPVRETTGQALASLMKWMEIGSITKAHSVLLEMIRQDFLLDGKSSQAESSALKAKRGVKGYAWEVRHAGLLGLRYEVTVRKDVLQSGGILEDVTKLAIICLRDDDDDVRSVAAATLLPIVDQIVERMPGNVPVLLDQLWNSLILLKDDLSSSTAGVMDLLTKLVEKPKVVAEHLTKDQESARIVVELIPRLYPFFRHTIVSVRLAVLNALLTFLSNPAMPTSWIDERLVRLAYQNLIVEERVSIREASLKVWTSSLAIIVKNGKVEKTIEPHIAKFFTILMTPLGTPIDFALFYKAPNAFTSREQHNVDKDILTQDLALVGVDTVIRGRLGAAKVLGSILAVSHEAAGSSTFGPALLDYLGSTSALQKCLASVVVQEWAEHLTRENTKPKKEHDQSFDMLQHSPLAKDVHDKLLNILESPAPSTYAEMVVMLQRIQRQSQGLYTAFERDGKVKKDRVPTLPSQVDPTGQLRDGFSIDTAKSVVSTGFEGLSKHISAKVKNAVQPALDDRRAKIITEIGFYQSIKDRQDNQVMASAAGAVIAIGALPAKLNPVIRSVMNSVKFEENADLQRRSAYAIANLIKLCQKPDARSNPSEKIVKNLCAFVCQDTTRTPVFDQAKQTLIGIYSLLKEREAQAALAATGGPGRGKSKAAILAALPDSDVNLTEEEREGRNIRRGAEFALLEICNQFGDQLFDSLPTLWQSMTGSLIDTFNAPQGDVVDAEGQAVIDCCAIIQVVVPHLPNTAHSRVTSQILPSLTQAIKSKYSVIRSNAAKTLTILADCMLQDVMLHVVKFILPLLSDSSNASYRQGAAELISFIVDQLDLKILPYVIVLIVPILGRMSDPDEDVRLMATNTFASLIKMVPLEAGLPDPPGLPEELMTKRQDERQFLSQLLDGTKVESYTLPVPIKADLRKYQMEGVSWMAFLAKFQLHGALCDDMGLGKTLQSICILSSKHFERAQLGEGSQSSTSRKLPSLIVCPPTLTGHWCHEIKQYATNLKPLLYAGQPAERAKLQKQIHSHDCIVTSYDTVRNDIDFLSKIEWLYCILDEGHVIKSAKTKTTKAVKQIRAEHRLILSGTPIQNNVLELWSLFDFLMPGFLGTEKQFMERYGRPILASRDAKVTAKEHERASLALESLHKQVLPFLLRRMKEDVLADLPPKIIQDIGCEMSVVQKQLYDEYMRQQKSEEFDDSNLEREGASQEKQHIFQTLQYLRKLVCHPSMVFNRSNARHKEIEQALIRSGKSLNDIENAPKLLALKQLLQDCGIGGAEQVTNSQDALTAGLDDADSAGISQHRVLIFCQQRQMLDIIEKDLFQKDMKSVTFTRLDGTVSSDKRFEIVQRFNSDPSIDVLLLTTSVGGLGLTLTGADTVIFVEHDWNPMKDMQAMDRAHRLGQKKVVNVYRLITKDTLEEQIMGLQRFKLNVAGNIVNQQNKAMDSMETDQILDLFNADSGDDQKNSADPNAAKGKGGLSQKALLASLEAMPDTGDDYAGLQDWSAS</sequence>
<dbReference type="SMART" id="SM00487">
    <property type="entry name" value="DEXDc"/>
    <property type="match status" value="1"/>
</dbReference>
<evidence type="ECO:0000259" key="11">
    <source>
        <dbReference type="PROSITE" id="PS51194"/>
    </source>
</evidence>
<dbReference type="Gene3D" id="1.25.10.10">
    <property type="entry name" value="Leucine-rich Repeat Variant"/>
    <property type="match status" value="2"/>
</dbReference>
<dbReference type="InterPro" id="IPR044972">
    <property type="entry name" value="Mot1"/>
</dbReference>
<dbReference type="FunFam" id="3.40.50.10810:FF:000009">
    <property type="entry name" value="B-TFIID TATA-box-binding protein-associated factor 1"/>
    <property type="match status" value="1"/>
</dbReference>
<dbReference type="RefSeq" id="XP_025352137.1">
    <property type="nucleotide sequence ID" value="XM_025503097.1"/>
</dbReference>
<dbReference type="InterPro" id="IPR022707">
    <property type="entry name" value="Mot1_central_dom"/>
</dbReference>
<proteinExistence type="predicted"/>
<dbReference type="STRING" id="1280837.A0A316V8M5"/>
<dbReference type="GO" id="GO:0017025">
    <property type="term" value="F:TBP-class protein binding"/>
    <property type="evidence" value="ECO:0007669"/>
    <property type="project" value="InterPro"/>
</dbReference>
<feature type="compositionally biased region" description="Low complexity" evidence="9">
    <location>
        <begin position="54"/>
        <end position="64"/>
    </location>
</feature>
<dbReference type="PANTHER" id="PTHR36498">
    <property type="entry name" value="TATA-BINDING PROTEIN-ASSOCIATED FACTOR 172"/>
    <property type="match status" value="1"/>
</dbReference>
<dbReference type="SMART" id="SM00490">
    <property type="entry name" value="HELICc"/>
    <property type="match status" value="1"/>
</dbReference>
<comment type="subcellular location">
    <subcellularLocation>
        <location evidence="1">Nucleus</location>
    </subcellularLocation>
</comment>
<dbReference type="Pfam" id="PF00271">
    <property type="entry name" value="Helicase_C"/>
    <property type="match status" value="1"/>
</dbReference>
<keyword evidence="7" id="KW-0238">DNA-binding</keyword>
<organism evidence="12 13">
    <name type="scientific">Meira miltonrushii</name>
    <dbReference type="NCBI Taxonomy" id="1280837"/>
    <lineage>
        <taxon>Eukaryota</taxon>
        <taxon>Fungi</taxon>
        <taxon>Dikarya</taxon>
        <taxon>Basidiomycota</taxon>
        <taxon>Ustilaginomycotina</taxon>
        <taxon>Exobasidiomycetes</taxon>
        <taxon>Exobasidiales</taxon>
        <taxon>Brachybasidiaceae</taxon>
        <taxon>Meira</taxon>
    </lineage>
</organism>
<evidence type="ECO:0000256" key="7">
    <source>
        <dbReference type="ARBA" id="ARBA00023125"/>
    </source>
</evidence>
<evidence type="ECO:0000259" key="10">
    <source>
        <dbReference type="PROSITE" id="PS51192"/>
    </source>
</evidence>
<dbReference type="PROSITE" id="PS51192">
    <property type="entry name" value="HELICASE_ATP_BIND_1"/>
    <property type="match status" value="1"/>
</dbReference>
<feature type="compositionally biased region" description="Polar residues" evidence="9">
    <location>
        <begin position="81"/>
        <end position="105"/>
    </location>
</feature>
<evidence type="ECO:0000256" key="4">
    <source>
        <dbReference type="ARBA" id="ARBA00022801"/>
    </source>
</evidence>
<feature type="domain" description="Helicase C-terminal" evidence="11">
    <location>
        <begin position="1764"/>
        <end position="1917"/>
    </location>
</feature>
<dbReference type="CDD" id="cd18793">
    <property type="entry name" value="SF2_C_SNF"/>
    <property type="match status" value="1"/>
</dbReference>
<feature type="region of interest" description="Disordered" evidence="9">
    <location>
        <begin position="253"/>
        <end position="371"/>
    </location>
</feature>
<dbReference type="InterPro" id="IPR027417">
    <property type="entry name" value="P-loop_NTPase"/>
</dbReference>
<feature type="domain" description="Helicase ATP-binding" evidence="10">
    <location>
        <begin position="1407"/>
        <end position="1580"/>
    </location>
</feature>
<dbReference type="Pfam" id="PF00176">
    <property type="entry name" value="SNF2-rel_dom"/>
    <property type="match status" value="1"/>
</dbReference>
<dbReference type="SUPFAM" id="SSF52540">
    <property type="entry name" value="P-loop containing nucleoside triphosphate hydrolases"/>
    <property type="match status" value="2"/>
</dbReference>
<dbReference type="InterPro" id="IPR011989">
    <property type="entry name" value="ARM-like"/>
</dbReference>